<evidence type="ECO:0000256" key="1">
    <source>
        <dbReference type="SAM" id="MobiDB-lite"/>
    </source>
</evidence>
<evidence type="ECO:0000313" key="3">
    <source>
        <dbReference type="Proteomes" id="UP000235392"/>
    </source>
</evidence>
<evidence type="ECO:0000313" key="2">
    <source>
        <dbReference type="EMBL" id="PLW40331.1"/>
    </source>
</evidence>
<proteinExistence type="predicted"/>
<comment type="caution">
    <text evidence="2">The sequence shown here is derived from an EMBL/GenBank/DDBJ whole genome shotgun (WGS) entry which is preliminary data.</text>
</comment>
<feature type="region of interest" description="Disordered" evidence="1">
    <location>
        <begin position="1"/>
        <end position="33"/>
    </location>
</feature>
<sequence>MTLTGIQELGERQSNQATTSVKHEATGAEDSNSQIQIPTSLKAFVRANTRAVLLRSDLDAYGRRGVRKTMNAKTPFSIMKALIAKQDQAFLNKLPPNYRDDAKWLSQFKSLLTDTLKADKHKLLTIIQNSLPTGSDPRPVTKLKELVADVYSGKGKVYHLAFAKLIIRKDQSLWNGKRTVNDVTAAKCALPTKAKMIAKAARLLGRPEEEDVEDDDDADAVGEKVEQS</sequence>
<reference evidence="2 3" key="1">
    <citation type="submission" date="2017-11" db="EMBL/GenBank/DDBJ databases">
        <title>De novo assembly and phasing of dikaryotic genomes from two isolates of Puccinia coronata f. sp. avenae, the causal agent of oat crown rust.</title>
        <authorList>
            <person name="Miller M.E."/>
            <person name="Zhang Y."/>
            <person name="Omidvar V."/>
            <person name="Sperschneider J."/>
            <person name="Schwessinger B."/>
            <person name="Raley C."/>
            <person name="Palmer J.M."/>
            <person name="Garnica D."/>
            <person name="Upadhyaya N."/>
            <person name="Rathjen J."/>
            <person name="Taylor J.M."/>
            <person name="Park R.F."/>
            <person name="Dodds P.N."/>
            <person name="Hirsch C.D."/>
            <person name="Kianian S.F."/>
            <person name="Figueroa M."/>
        </authorList>
    </citation>
    <scope>NUCLEOTIDE SEQUENCE [LARGE SCALE GENOMIC DNA]</scope>
    <source>
        <strain evidence="2">12SD80</strain>
    </source>
</reference>
<feature type="region of interest" description="Disordered" evidence="1">
    <location>
        <begin position="205"/>
        <end position="228"/>
    </location>
</feature>
<name>A0A2N5URE7_9BASI</name>
<feature type="compositionally biased region" description="Acidic residues" evidence="1">
    <location>
        <begin position="208"/>
        <end position="220"/>
    </location>
</feature>
<accession>A0A2N5URE7</accession>
<gene>
    <name evidence="2" type="ORF">PCASD_07299</name>
</gene>
<dbReference type="AlphaFoldDB" id="A0A2N5URE7"/>
<protein>
    <submittedName>
        <fullName evidence="2">Uncharacterized protein</fullName>
    </submittedName>
</protein>
<dbReference type="Proteomes" id="UP000235392">
    <property type="component" value="Unassembled WGS sequence"/>
</dbReference>
<dbReference type="EMBL" id="PGCI01000103">
    <property type="protein sequence ID" value="PLW40331.1"/>
    <property type="molecule type" value="Genomic_DNA"/>
</dbReference>
<organism evidence="2 3">
    <name type="scientific">Puccinia coronata f. sp. avenae</name>
    <dbReference type="NCBI Taxonomy" id="200324"/>
    <lineage>
        <taxon>Eukaryota</taxon>
        <taxon>Fungi</taxon>
        <taxon>Dikarya</taxon>
        <taxon>Basidiomycota</taxon>
        <taxon>Pucciniomycotina</taxon>
        <taxon>Pucciniomycetes</taxon>
        <taxon>Pucciniales</taxon>
        <taxon>Pucciniaceae</taxon>
        <taxon>Puccinia</taxon>
    </lineage>
</organism>